<protein>
    <submittedName>
        <fullName evidence="2">Uncharacterized protein</fullName>
    </submittedName>
</protein>
<name>F1A1X4_DICPU</name>
<organism evidence="2 3">
    <name type="scientific">Dictyostelium purpureum</name>
    <name type="common">Slime mold</name>
    <dbReference type="NCBI Taxonomy" id="5786"/>
    <lineage>
        <taxon>Eukaryota</taxon>
        <taxon>Amoebozoa</taxon>
        <taxon>Evosea</taxon>
        <taxon>Eumycetozoa</taxon>
        <taxon>Dictyostelia</taxon>
        <taxon>Dictyosteliales</taxon>
        <taxon>Dictyosteliaceae</taxon>
        <taxon>Dictyostelium</taxon>
    </lineage>
</organism>
<dbReference type="InParanoid" id="F1A1X4"/>
<dbReference type="AlphaFoldDB" id="F1A1X4"/>
<feature type="region of interest" description="Disordered" evidence="1">
    <location>
        <begin position="89"/>
        <end position="116"/>
    </location>
</feature>
<evidence type="ECO:0000313" key="2">
    <source>
        <dbReference type="EMBL" id="EGC29801.1"/>
    </source>
</evidence>
<dbReference type="Proteomes" id="UP000001064">
    <property type="component" value="Unassembled WGS sequence"/>
</dbReference>
<evidence type="ECO:0000313" key="3">
    <source>
        <dbReference type="Proteomes" id="UP000001064"/>
    </source>
</evidence>
<evidence type="ECO:0000256" key="1">
    <source>
        <dbReference type="SAM" id="MobiDB-lite"/>
    </source>
</evidence>
<keyword evidence="3" id="KW-1185">Reference proteome</keyword>
<reference evidence="3" key="1">
    <citation type="journal article" date="2011" name="Genome Biol.">
        <title>Comparative genomics of the social amoebae Dictyostelium discoideum and Dictyostelium purpureum.</title>
        <authorList>
            <consortium name="US DOE Joint Genome Institute (JGI-PGF)"/>
            <person name="Sucgang R."/>
            <person name="Kuo A."/>
            <person name="Tian X."/>
            <person name="Salerno W."/>
            <person name="Parikh A."/>
            <person name="Feasley C.L."/>
            <person name="Dalin E."/>
            <person name="Tu H."/>
            <person name="Huang E."/>
            <person name="Barry K."/>
            <person name="Lindquist E."/>
            <person name="Shapiro H."/>
            <person name="Bruce D."/>
            <person name="Schmutz J."/>
            <person name="Salamov A."/>
            <person name="Fey P."/>
            <person name="Gaudet P."/>
            <person name="Anjard C."/>
            <person name="Babu M.M."/>
            <person name="Basu S."/>
            <person name="Bushmanova Y."/>
            <person name="van der Wel H."/>
            <person name="Katoh-Kurasawa M."/>
            <person name="Dinh C."/>
            <person name="Coutinho P.M."/>
            <person name="Saito T."/>
            <person name="Elias M."/>
            <person name="Schaap P."/>
            <person name="Kay R.R."/>
            <person name="Henrissat B."/>
            <person name="Eichinger L."/>
            <person name="Rivero F."/>
            <person name="Putnam N.H."/>
            <person name="West C.M."/>
            <person name="Loomis W.F."/>
            <person name="Chisholm R.L."/>
            <person name="Shaulsky G."/>
            <person name="Strassmann J.E."/>
            <person name="Queller D.C."/>
            <person name="Kuspa A."/>
            <person name="Grigoriev I.V."/>
        </authorList>
    </citation>
    <scope>NUCLEOTIDE SEQUENCE [LARGE SCALE GENOMIC DNA]</scope>
    <source>
        <strain evidence="3">QSDP1</strain>
    </source>
</reference>
<proteinExistence type="predicted"/>
<dbReference type="GeneID" id="10504987"/>
<dbReference type="VEuPathDB" id="AmoebaDB:DICPUDRAFT_158567"/>
<feature type="region of interest" description="Disordered" evidence="1">
    <location>
        <begin position="37"/>
        <end position="69"/>
    </location>
</feature>
<gene>
    <name evidence="2" type="ORF">DICPUDRAFT_158567</name>
</gene>
<dbReference type="RefSeq" id="XP_003293666.1">
    <property type="nucleotide sequence ID" value="XM_003293618.1"/>
</dbReference>
<sequence>MMELYISYRKTKVQDSEIKFSGAYYIPNATPNKLVLEPLKPIPSPPQHPFQQLKPLQPQQSQQSPFRFGETTSSRYIFNNDIRNRDYTIPLPPSKQYPVQSPKPLQPQQPQQSPFRFGEATPSKYIFNNDIRNRNSAGPYSGSNIVTNNKSNIVNSSDKLIVFLLTAQTHPSQFFSFLPFF</sequence>
<feature type="compositionally biased region" description="Low complexity" evidence="1">
    <location>
        <begin position="98"/>
        <end position="114"/>
    </location>
</feature>
<accession>F1A1X4</accession>
<dbReference type="EMBL" id="GL871390">
    <property type="protein sequence ID" value="EGC29801.1"/>
    <property type="molecule type" value="Genomic_DNA"/>
</dbReference>
<dbReference type="KEGG" id="dpp:DICPUDRAFT_158567"/>
<feature type="compositionally biased region" description="Low complexity" evidence="1">
    <location>
        <begin position="49"/>
        <end position="66"/>
    </location>
</feature>